<evidence type="ECO:0000256" key="1">
    <source>
        <dbReference type="SAM" id="Phobius"/>
    </source>
</evidence>
<reference evidence="2 3" key="1">
    <citation type="submission" date="2009-03" db="EMBL/GenBank/DDBJ databases">
        <authorList>
            <person name="Fraser-Liggett C.M."/>
            <person name="Mongodin E.F."/>
            <person name="Casjens B."/>
            <person name="Dunn J."/>
            <person name="Luft B."/>
            <person name="Qiu W."/>
            <person name="Schutzer S."/>
            <person name="Sebastian Y."/>
        </authorList>
    </citation>
    <scope>NUCLEOTIDE SEQUENCE [LARGE SCALE GENOMIC DNA]</scope>
    <source>
        <strain evidence="2 3">118a</strain>
    </source>
</reference>
<dbReference type="EMBL" id="ABGI02000007">
    <property type="protein sequence ID" value="EEG98662.1"/>
    <property type="molecule type" value="Genomic_DNA"/>
</dbReference>
<keyword evidence="1" id="KW-1133">Transmembrane helix</keyword>
<feature type="transmembrane region" description="Helical" evidence="1">
    <location>
        <begin position="21"/>
        <end position="37"/>
    </location>
</feature>
<keyword evidence="1" id="KW-0812">Transmembrane</keyword>
<dbReference type="AlphaFoldDB" id="A0A7U8EXE7"/>
<protein>
    <submittedName>
        <fullName evidence="2">Uncharacterized protein</fullName>
    </submittedName>
</protein>
<organism evidence="2 3">
    <name type="scientific">Borreliella burgdorferi 118a</name>
    <dbReference type="NCBI Taxonomy" id="476210"/>
    <lineage>
        <taxon>Bacteria</taxon>
        <taxon>Pseudomonadati</taxon>
        <taxon>Spirochaetota</taxon>
        <taxon>Spirochaetia</taxon>
        <taxon>Spirochaetales</taxon>
        <taxon>Borreliaceae</taxon>
        <taxon>Borreliella</taxon>
    </lineage>
</organism>
<dbReference type="Proteomes" id="UP000006208">
    <property type="component" value="Unassembled WGS sequence"/>
</dbReference>
<gene>
    <name evidence="2" type="ORF">BBU118A_0326</name>
</gene>
<comment type="caution">
    <text evidence="2">The sequence shown here is derived from an EMBL/GenBank/DDBJ whole genome shotgun (WGS) entry which is preliminary data.</text>
</comment>
<evidence type="ECO:0000313" key="2">
    <source>
        <dbReference type="EMBL" id="EEG98662.1"/>
    </source>
</evidence>
<accession>A0A7U8EXE7</accession>
<name>A0A7U8EXE7_BORBG</name>
<evidence type="ECO:0000313" key="3">
    <source>
        <dbReference type="Proteomes" id="UP000006208"/>
    </source>
</evidence>
<keyword evidence="1" id="KW-0472">Membrane</keyword>
<sequence length="38" mass="4648">MFLLFNFIRYKIRKQGFLKPCFMIIFAYLAGIIIFQLE</sequence>
<proteinExistence type="predicted"/>